<dbReference type="EMBL" id="SHBI01000002">
    <property type="protein sequence ID" value="RZO22707.1"/>
    <property type="molecule type" value="Genomic_DNA"/>
</dbReference>
<dbReference type="PANTHER" id="PTHR46470">
    <property type="entry name" value="N-ACYLNEURAMINATE-9-PHOSPHATASE"/>
    <property type="match status" value="1"/>
</dbReference>
<dbReference type="InterPro" id="IPR006439">
    <property type="entry name" value="HAD-SF_hydro_IA"/>
</dbReference>
<dbReference type="InterPro" id="IPR041492">
    <property type="entry name" value="HAD_2"/>
</dbReference>
<dbReference type="InterPro" id="IPR051400">
    <property type="entry name" value="HAD-like_hydrolase"/>
</dbReference>
<dbReference type="PRINTS" id="PR00413">
    <property type="entry name" value="HADHALOGNASE"/>
</dbReference>
<protein>
    <submittedName>
        <fullName evidence="4">HAD family hydrolase</fullName>
    </submittedName>
</protein>
<sequence length="234" mass="27670">MKNIKLITFDLDDTFWDIGPVIIKAELETREWLQEKVGDIQWGSLSDFLNYRKELIKENNSLEWDISLLRKEIYRRKLDEVVMDKIKIDSIINEAYQNFIDKRHEVTFYEGVFDAIKHLSKKYHLGVLTNGNADIFRFDIGKFFDFSISSLDVKSNKPAEPHFKKALENYKNISYNQILHVGDHQMNDIYGAHILGINTLWFNNKNVGWNLEIAEPNKFNNWKECVSLIEDIYE</sequence>
<dbReference type="GO" id="GO:0016787">
    <property type="term" value="F:hydrolase activity"/>
    <property type="evidence" value="ECO:0007669"/>
    <property type="project" value="UniProtKB-KW"/>
</dbReference>
<dbReference type="InterPro" id="IPR023214">
    <property type="entry name" value="HAD_sf"/>
</dbReference>
<dbReference type="GO" id="GO:0009231">
    <property type="term" value="P:riboflavin biosynthetic process"/>
    <property type="evidence" value="ECO:0007669"/>
    <property type="project" value="TreeGrafter"/>
</dbReference>
<gene>
    <name evidence="4" type="ORF">EVA96_00745</name>
</gene>
<dbReference type="Gene3D" id="3.40.50.1000">
    <property type="entry name" value="HAD superfamily/HAD-like"/>
    <property type="match status" value="1"/>
</dbReference>
<comment type="caution">
    <text evidence="4">The sequence shown here is derived from an EMBL/GenBank/DDBJ whole genome shotgun (WGS) entry which is preliminary data.</text>
</comment>
<proteinExistence type="predicted"/>
<dbReference type="Pfam" id="PF13419">
    <property type="entry name" value="HAD_2"/>
    <property type="match status" value="1"/>
</dbReference>
<organism evidence="4 5">
    <name type="scientific">SAR86 cluster bacterium</name>
    <dbReference type="NCBI Taxonomy" id="2030880"/>
    <lineage>
        <taxon>Bacteria</taxon>
        <taxon>Pseudomonadati</taxon>
        <taxon>Pseudomonadota</taxon>
        <taxon>Gammaproteobacteria</taxon>
        <taxon>SAR86 cluster</taxon>
    </lineage>
</organism>
<name>A0A520MND0_9GAMM</name>
<dbReference type="SFLD" id="SFLDG01129">
    <property type="entry name" value="C1.5:_HAD__Beta-PGM__Phosphata"/>
    <property type="match status" value="1"/>
</dbReference>
<dbReference type="Proteomes" id="UP000315782">
    <property type="component" value="Unassembled WGS sequence"/>
</dbReference>
<evidence type="ECO:0000256" key="3">
    <source>
        <dbReference type="ARBA" id="ARBA00022842"/>
    </source>
</evidence>
<dbReference type="AlphaFoldDB" id="A0A520MND0"/>
<keyword evidence="3" id="KW-0460">Magnesium</keyword>
<dbReference type="NCBIfam" id="TIGR01549">
    <property type="entry name" value="HAD-SF-IA-v1"/>
    <property type="match status" value="1"/>
</dbReference>
<comment type="cofactor">
    <cofactor evidence="1">
        <name>Mg(2+)</name>
        <dbReference type="ChEBI" id="CHEBI:18420"/>
    </cofactor>
</comment>
<dbReference type="Gene3D" id="1.20.120.1600">
    <property type="match status" value="1"/>
</dbReference>
<dbReference type="SFLD" id="SFLDS00003">
    <property type="entry name" value="Haloacid_Dehalogenase"/>
    <property type="match status" value="1"/>
</dbReference>
<evidence type="ECO:0000313" key="4">
    <source>
        <dbReference type="EMBL" id="RZO22707.1"/>
    </source>
</evidence>
<reference evidence="4 5" key="1">
    <citation type="submission" date="2019-02" db="EMBL/GenBank/DDBJ databases">
        <title>Prokaryotic population dynamics and viral predation in marine succession experiment using metagenomics: the confinement effect.</title>
        <authorList>
            <person name="Haro-Moreno J.M."/>
            <person name="Rodriguez-Valera F."/>
            <person name="Lopez-Perez M."/>
        </authorList>
    </citation>
    <scope>NUCLEOTIDE SEQUENCE [LARGE SCALE GENOMIC DNA]</scope>
    <source>
        <strain evidence="4">MED-G163</strain>
    </source>
</reference>
<dbReference type="PANTHER" id="PTHR46470:SF4">
    <property type="entry name" value="5-AMINO-6-(5-PHOSPHO-D-RIBITYLAMINO)URACIL PHOSPHATASE YIGB"/>
    <property type="match status" value="1"/>
</dbReference>
<dbReference type="SUPFAM" id="SSF56784">
    <property type="entry name" value="HAD-like"/>
    <property type="match status" value="1"/>
</dbReference>
<evidence type="ECO:0000256" key="2">
    <source>
        <dbReference type="ARBA" id="ARBA00022801"/>
    </source>
</evidence>
<evidence type="ECO:0000313" key="5">
    <source>
        <dbReference type="Proteomes" id="UP000315782"/>
    </source>
</evidence>
<accession>A0A520MND0</accession>
<dbReference type="InterPro" id="IPR036412">
    <property type="entry name" value="HAD-like_sf"/>
</dbReference>
<keyword evidence="2 4" id="KW-0378">Hydrolase</keyword>
<evidence type="ECO:0000256" key="1">
    <source>
        <dbReference type="ARBA" id="ARBA00001946"/>
    </source>
</evidence>